<protein>
    <submittedName>
        <fullName evidence="3">FAD-dependent monooxygenase</fullName>
    </submittedName>
</protein>
<dbReference type="OrthoDB" id="4246007at2"/>
<evidence type="ECO:0000256" key="1">
    <source>
        <dbReference type="ARBA" id="ARBA00023002"/>
    </source>
</evidence>
<evidence type="ECO:0000313" key="4">
    <source>
        <dbReference type="Proteomes" id="UP000247980"/>
    </source>
</evidence>
<evidence type="ECO:0000259" key="2">
    <source>
        <dbReference type="Pfam" id="PF01494"/>
    </source>
</evidence>
<dbReference type="InterPro" id="IPR036188">
    <property type="entry name" value="FAD/NAD-bd_sf"/>
</dbReference>
<keyword evidence="4" id="KW-1185">Reference proteome</keyword>
<dbReference type="Pfam" id="PF01494">
    <property type="entry name" value="FAD_binding_3"/>
    <property type="match status" value="1"/>
</dbReference>
<dbReference type="AlphaFoldDB" id="A0A2V5JKW0"/>
<feature type="domain" description="FAD-binding" evidence="2">
    <location>
        <begin position="2"/>
        <end position="351"/>
    </location>
</feature>
<dbReference type="InterPro" id="IPR002938">
    <property type="entry name" value="FAD-bd"/>
</dbReference>
<dbReference type="RefSeq" id="WP_110485392.1">
    <property type="nucleotide sequence ID" value="NZ_QJVC01000010.1"/>
</dbReference>
<keyword evidence="3" id="KW-0503">Monooxygenase</keyword>
<proteinExistence type="predicted"/>
<keyword evidence="1" id="KW-0560">Oxidoreductase</keyword>
<dbReference type="SUPFAM" id="SSF51905">
    <property type="entry name" value="FAD/NAD(P)-binding domain"/>
    <property type="match status" value="1"/>
</dbReference>
<dbReference type="PRINTS" id="PR00420">
    <property type="entry name" value="RNGMNOXGNASE"/>
</dbReference>
<evidence type="ECO:0000313" key="3">
    <source>
        <dbReference type="EMBL" id="PYI38266.1"/>
    </source>
</evidence>
<sequence>MFDVIIVGAGPVGLFLGALLLQEGLSVRILDKRAEPSQHSRAIGIHPPALRALQRVGVAESMAAEGVRIECGVARSGGREVARLSFAQASARWPFVLSLKQARTEAILASRVAELDPAALVRGVCITSLHDAGTLVTLTGHHSAEVRSARDPRAQAVSATAPAPTFAARLVVGADGARSTIRTLTGIPTTGREYPDNYLMGDFPDTGRDGASAILHLEPGGIVESFPVPGGLRRWVVHTDSLLADAAATDLAALIQQRTGAHVDAEANSMLSAFAVRSTMASRMVAGRVVLLGDAAHEISPIGGQGMNLGWLDAAALTPIMVAALRGENTGERLKTFERQRRGASHKVARQAWLNMVLGRARPTSFLTMMHAILRPLFRLRWVQNLTVRRFTMHGRD</sequence>
<dbReference type="InterPro" id="IPR050631">
    <property type="entry name" value="PheA/TfdB_FAD_monoxygenase"/>
</dbReference>
<dbReference type="PANTHER" id="PTHR43476:SF3">
    <property type="entry name" value="FAD-BINDING MONOOXYGENASE"/>
    <property type="match status" value="1"/>
</dbReference>
<dbReference type="GO" id="GO:0019622">
    <property type="term" value="P:3-(3-hydroxy)phenylpropionate catabolic process"/>
    <property type="evidence" value="ECO:0007669"/>
    <property type="project" value="TreeGrafter"/>
</dbReference>
<dbReference type="PANTHER" id="PTHR43476">
    <property type="entry name" value="3-(3-HYDROXY-PHENYL)PROPIONATE/3-HYDROXYCINNAMIC ACID HYDROXYLASE"/>
    <property type="match status" value="1"/>
</dbReference>
<dbReference type="Proteomes" id="UP000247980">
    <property type="component" value="Unassembled WGS sequence"/>
</dbReference>
<name>A0A2V5JKW0_9MICC</name>
<comment type="caution">
    <text evidence="3">The sequence shown here is derived from an EMBL/GenBank/DDBJ whole genome shotgun (WGS) entry which is preliminary data.</text>
</comment>
<gene>
    <name evidence="3" type="ORF">CVS30_11055</name>
</gene>
<organism evidence="3 4">
    <name type="scientific">Arthrobacter psychrolactophilus</name>
    <dbReference type="NCBI Taxonomy" id="92442"/>
    <lineage>
        <taxon>Bacteria</taxon>
        <taxon>Bacillati</taxon>
        <taxon>Actinomycetota</taxon>
        <taxon>Actinomycetes</taxon>
        <taxon>Micrococcales</taxon>
        <taxon>Micrococcaceae</taxon>
        <taxon>Arthrobacter</taxon>
    </lineage>
</organism>
<accession>A0A2V5JKW0</accession>
<dbReference type="GO" id="GO:0071949">
    <property type="term" value="F:FAD binding"/>
    <property type="evidence" value="ECO:0007669"/>
    <property type="project" value="InterPro"/>
</dbReference>
<dbReference type="GO" id="GO:0008688">
    <property type="term" value="F:3-(3-hydroxyphenyl)propionate hydroxylase activity"/>
    <property type="evidence" value="ECO:0007669"/>
    <property type="project" value="TreeGrafter"/>
</dbReference>
<reference evidence="3 4" key="1">
    <citation type="submission" date="2018-05" db="EMBL/GenBank/DDBJ databases">
        <title>Genetic diversity of glacier-inhabiting Cryobacterium bacteria in China and description of Cryobacterium mengkeensis sp. nov. and Arthrobacter glacialis sp. nov.</title>
        <authorList>
            <person name="Liu Q."/>
            <person name="Xin Y.-H."/>
        </authorList>
    </citation>
    <scope>NUCLEOTIDE SEQUENCE [LARGE SCALE GENOMIC DNA]</scope>
    <source>
        <strain evidence="3 4">B7</strain>
    </source>
</reference>
<dbReference type="Gene3D" id="3.50.50.60">
    <property type="entry name" value="FAD/NAD(P)-binding domain"/>
    <property type="match status" value="1"/>
</dbReference>
<dbReference type="Gene3D" id="3.30.70.2450">
    <property type="match status" value="1"/>
</dbReference>
<dbReference type="EMBL" id="QJVC01000010">
    <property type="protein sequence ID" value="PYI38266.1"/>
    <property type="molecule type" value="Genomic_DNA"/>
</dbReference>